<proteinExistence type="predicted"/>
<dbReference type="InterPro" id="IPR023210">
    <property type="entry name" value="NADP_OxRdtase_dom"/>
</dbReference>
<dbReference type="Proteomes" id="UP001556118">
    <property type="component" value="Unassembled WGS sequence"/>
</dbReference>
<evidence type="ECO:0000259" key="2">
    <source>
        <dbReference type="Pfam" id="PF00248"/>
    </source>
</evidence>
<dbReference type="PANTHER" id="PTHR43625">
    <property type="entry name" value="AFLATOXIN B1 ALDEHYDE REDUCTASE"/>
    <property type="match status" value="1"/>
</dbReference>
<evidence type="ECO:0000256" key="1">
    <source>
        <dbReference type="ARBA" id="ARBA00023002"/>
    </source>
</evidence>
<feature type="domain" description="NADP-dependent oxidoreductase" evidence="2">
    <location>
        <begin position="14"/>
        <end position="307"/>
    </location>
</feature>
<dbReference type="CDD" id="cd19078">
    <property type="entry name" value="AKR_AKR13C1_2"/>
    <property type="match status" value="1"/>
</dbReference>
<accession>A0ABV3R845</accession>
<evidence type="ECO:0000313" key="4">
    <source>
        <dbReference type="Proteomes" id="UP001556118"/>
    </source>
</evidence>
<dbReference type="Pfam" id="PF00248">
    <property type="entry name" value="Aldo_ket_red"/>
    <property type="match status" value="1"/>
</dbReference>
<dbReference type="PANTHER" id="PTHR43625:SF27">
    <property type="entry name" value="ALDO-KETO REDUCTASE"/>
    <property type="match status" value="1"/>
</dbReference>
<dbReference type="Gene3D" id="3.20.20.100">
    <property type="entry name" value="NADP-dependent oxidoreductase domain"/>
    <property type="match status" value="1"/>
</dbReference>
<protein>
    <submittedName>
        <fullName evidence="3">Aldo/keto reductase</fullName>
    </submittedName>
</protein>
<dbReference type="InterPro" id="IPR036812">
    <property type="entry name" value="NAD(P)_OxRdtase_dom_sf"/>
</dbReference>
<name>A0ABV3R845_9SPHN</name>
<dbReference type="SUPFAM" id="SSF51430">
    <property type="entry name" value="NAD(P)-linked oxidoreductase"/>
    <property type="match status" value="1"/>
</dbReference>
<gene>
    <name evidence="3" type="ORF">ABUH87_03635</name>
</gene>
<dbReference type="InterPro" id="IPR050791">
    <property type="entry name" value="Aldo-Keto_reductase"/>
</dbReference>
<reference evidence="3 4" key="1">
    <citation type="submission" date="2024-06" db="EMBL/GenBank/DDBJ databases">
        <title>Novosphingobium rhizovicinus M1R2S20.</title>
        <authorList>
            <person name="Sun J.-Q."/>
        </authorList>
    </citation>
    <scope>NUCLEOTIDE SEQUENCE [LARGE SCALE GENOMIC DNA]</scope>
    <source>
        <strain evidence="3 4">M1R2S20</strain>
    </source>
</reference>
<dbReference type="EMBL" id="JBFNXR010000019">
    <property type="protein sequence ID" value="MEW9854271.1"/>
    <property type="molecule type" value="Genomic_DNA"/>
</dbReference>
<evidence type="ECO:0000313" key="3">
    <source>
        <dbReference type="EMBL" id="MEW9854271.1"/>
    </source>
</evidence>
<organism evidence="3 4">
    <name type="scientific">Novosphingobium rhizovicinum</name>
    <dbReference type="NCBI Taxonomy" id="3228928"/>
    <lineage>
        <taxon>Bacteria</taxon>
        <taxon>Pseudomonadati</taxon>
        <taxon>Pseudomonadota</taxon>
        <taxon>Alphaproteobacteria</taxon>
        <taxon>Sphingomonadales</taxon>
        <taxon>Sphingomonadaceae</taxon>
        <taxon>Novosphingobium</taxon>
    </lineage>
</organism>
<keyword evidence="1" id="KW-0560">Oxidoreductase</keyword>
<dbReference type="RefSeq" id="WP_367769647.1">
    <property type="nucleotide sequence ID" value="NZ_JBFNXR010000019.1"/>
</dbReference>
<sequence>MQMRELGGGLKVSKLGLGCMSISGAYGERLSQSDANDLLFAAYEKGITLFDTAEIYGPYLGEEMVGRAIAPFREKVVLATKFGFQIDPETGRANGLNSRPEHIREVVEASLRRLGTDSIDLLYQHRVDKDVPVEDVAGAVRDLIAAGKVRWFGMSEADPESIRRAHAVQPVAALQSEYSLWSRQIEAEVLPTIRELGIGLVPYSPLGRGFLTGTVQPGTLAADDFRANMPRFQTEAGQANLQLVQALADLASRKGCTSAQLALAWVLHQGEDVVPIPGTRRIERLGENVAASDLSLSTDDLALIERAVPVEQVVGDRY</sequence>
<comment type="caution">
    <text evidence="3">The sequence shown here is derived from an EMBL/GenBank/DDBJ whole genome shotgun (WGS) entry which is preliminary data.</text>
</comment>
<keyword evidence="4" id="KW-1185">Reference proteome</keyword>